<reference evidence="2 3" key="3">
    <citation type="journal article" date="2019" name="Int. J. Syst. Evol. Microbiol.">
        <title>Anaerobacillus isosaccharinicus sp. nov., an alkaliphilic bacterium which degrades isosaccharinic acid.</title>
        <authorList>
            <person name="Bassil N.M."/>
            <person name="Lloyd J.R."/>
        </authorList>
    </citation>
    <scope>NUCLEOTIDE SEQUENCE [LARGE SCALE GENOMIC DNA]</scope>
    <source>
        <strain evidence="2 3">NB2006</strain>
    </source>
</reference>
<sequence>MTKEEILTTLNTQGLIDIVELIEDAETGHLEELELVESVGLLYDETLNKEVIRLLQELGVEIIYVTDDDEEE</sequence>
<gene>
    <name evidence="2" type="ORF">AWH56_024595</name>
    <name evidence="1" type="ORF">AWH56_23435</name>
</gene>
<name>A0A1S2KXX5_9BACI</name>
<dbReference type="AlphaFoldDB" id="A0A1S2KXX5"/>
<dbReference type="EMBL" id="CP063356">
    <property type="protein sequence ID" value="QOY35797.1"/>
    <property type="molecule type" value="Genomic_DNA"/>
</dbReference>
<dbReference type="OrthoDB" id="2973066at2"/>
<dbReference type="RefSeq" id="WP_071319340.1">
    <property type="nucleotide sequence ID" value="NZ_CP063356.2"/>
</dbReference>
<reference evidence="2" key="4">
    <citation type="submission" date="2020-10" db="EMBL/GenBank/DDBJ databases">
        <authorList>
            <person name="Bassil N.M."/>
            <person name="Lloyd J.R."/>
        </authorList>
    </citation>
    <scope>NUCLEOTIDE SEQUENCE</scope>
    <source>
        <strain evidence="2">NB2006</strain>
    </source>
</reference>
<dbReference type="EMBL" id="LQXD01000202">
    <property type="protein sequence ID" value="OIJ04205.1"/>
    <property type="molecule type" value="Genomic_DNA"/>
</dbReference>
<protein>
    <recommendedName>
        <fullName evidence="4">RNA polymerase sigma factor 70 region 1.1 domain-containing protein</fullName>
    </recommendedName>
</protein>
<reference evidence="2 3" key="2">
    <citation type="journal article" date="2017" name="Genome Announc.">
        <title>Draft Genome Sequences of Four Alkaliphilic Bacteria Belonging to the Anaerobacillus Genus.</title>
        <authorList>
            <person name="Bassil N.M."/>
            <person name="Lloyd J.R."/>
        </authorList>
    </citation>
    <scope>NUCLEOTIDE SEQUENCE [LARGE SCALE GENOMIC DNA]</scope>
    <source>
        <strain evidence="2 3">NB2006</strain>
    </source>
</reference>
<accession>A0A1S2KXX5</accession>
<evidence type="ECO:0008006" key="4">
    <source>
        <dbReference type="Google" id="ProtNLM"/>
    </source>
</evidence>
<reference evidence="1 3" key="1">
    <citation type="submission" date="2016-10" db="EMBL/GenBank/DDBJ databases">
        <title>Draft genome sequences of four alkaliphilic bacteria belonging to the Anaerobacillus genus.</title>
        <authorList>
            <person name="Bassil N.M."/>
            <person name="Lloyd J.R."/>
        </authorList>
    </citation>
    <scope>NUCLEOTIDE SEQUENCE [LARGE SCALE GENOMIC DNA]</scope>
    <source>
        <strain evidence="1 3">NB2006</strain>
    </source>
</reference>
<organism evidence="1 3">
    <name type="scientific">Anaerobacillus isosaccharinicus</name>
    <dbReference type="NCBI Taxonomy" id="1532552"/>
    <lineage>
        <taxon>Bacteria</taxon>
        <taxon>Bacillati</taxon>
        <taxon>Bacillota</taxon>
        <taxon>Bacilli</taxon>
        <taxon>Bacillales</taxon>
        <taxon>Bacillaceae</taxon>
        <taxon>Anaerobacillus</taxon>
    </lineage>
</organism>
<evidence type="ECO:0000313" key="1">
    <source>
        <dbReference type="EMBL" id="OIJ04205.1"/>
    </source>
</evidence>
<evidence type="ECO:0000313" key="2">
    <source>
        <dbReference type="EMBL" id="QOY35797.1"/>
    </source>
</evidence>
<dbReference type="KEGG" id="aia:AWH56_024595"/>
<dbReference type="Proteomes" id="UP000180175">
    <property type="component" value="Chromosome"/>
</dbReference>
<evidence type="ECO:0000313" key="3">
    <source>
        <dbReference type="Proteomes" id="UP000180175"/>
    </source>
</evidence>
<proteinExistence type="predicted"/>
<keyword evidence="3" id="KW-1185">Reference proteome</keyword>